<feature type="compositionally biased region" description="Low complexity" evidence="1">
    <location>
        <begin position="427"/>
        <end position="445"/>
    </location>
</feature>
<dbReference type="InParanoid" id="B0W321"/>
<reference evidence="3" key="2">
    <citation type="submission" date="2021-02" db="UniProtKB">
        <authorList>
            <consortium name="EnsemblMetazoa"/>
        </authorList>
    </citation>
    <scope>IDENTIFICATION</scope>
    <source>
        <strain evidence="3">JHB</strain>
    </source>
</reference>
<evidence type="ECO:0000256" key="1">
    <source>
        <dbReference type="SAM" id="MobiDB-lite"/>
    </source>
</evidence>
<evidence type="ECO:0008006" key="5">
    <source>
        <dbReference type="Google" id="ProtNLM"/>
    </source>
</evidence>
<gene>
    <name evidence="3" type="primary">6032523</name>
    <name evidence="2" type="ORF">CpipJ_CPIJ001327</name>
</gene>
<dbReference type="STRING" id="7176.B0W321"/>
<dbReference type="EMBL" id="DS231830">
    <property type="protein sequence ID" value="EDS30729.1"/>
    <property type="molecule type" value="Genomic_DNA"/>
</dbReference>
<dbReference type="KEGG" id="cqu:CpipJ_CPIJ001327"/>
<dbReference type="AlphaFoldDB" id="B0W321"/>
<feature type="compositionally biased region" description="Acidic residues" evidence="1">
    <location>
        <begin position="1"/>
        <end position="11"/>
    </location>
</feature>
<dbReference type="VEuPathDB" id="VectorBase:CQUJHB014449"/>
<name>B0W321_CULQU</name>
<sequence length="921" mass="102534">MEVEESSEEEDFRPVRGNRKRKKSSEVTGIGIEGEKVEKTLLNNNKFSPLADNKNNNNASPTGGGDAPAVPPPGQSAGKQKQPPLVVKNTTDFYKLVAIVESCKLGFKPIYKLTRFGTKVTCFSVKNFDKLQELLKKKKVEFYTHDRRSERNHRVVLRGFPDELKPDEVKYLLKSDLKLDALEVHIIKRKEKSTVDETPYIVVFPKGYTNLKKLSAMKVVASTIIRWEAYRNKRPNVTQCRNCLQLGHGTRNCHLKGRCNNCGGPHKTDECKVQEAEPKRCANCSGAHGATDRSCPKRADFIRRRQQASNPKPPARKVEKQSPAVPAFTPAEFPPLPGAVPEGKSKDRPRSAGRSQGSSSSRDGGATKEEAGEVLYSSAELWGIFSEYIGRFKTCKTRLDQVTLLHILLLGLCCQISNGGRISFPDSSGRSAEPSSRSTSTSSRQSEFEGRSIRGGSAQSHLRPEYSRYNVYEHEQNDFRPPSTTTPHPYGSSTRQLYNPNAFFNRLPPSKNDEPIQAEEEDDYDEEEDGVILGTEPPPSSERPSADYSSGGSNGARPVAFNNLFYGLHNDKFAGFGNLFGEDRRKHRYKFKRRRPGQPCIPYDLFLNKLRSGRDFYGNRIDPKTLIPPLNLVLADVNYFAPHNNYNGNGGGSYASDTASDSTGSHSGAVFNNHFYDAVGGYPAPGVTRNLIDRMEDHLGSSDREVSSTGPHRLTISKAMRATNWRPGESFQMMMKVIAEFISSVAGGGGALPIADAGGALVDAVDTVRNVNKEFHRFRVTQLNVILTSILLQLLPNVNSAKVTWPALEIQSDNFFDPLMTSFSKFPFHDIYETPSDCLLCGQNSHQQQSRVPSTKSFREWTKQIQQSVDTSTEEGRSRLCEFLAMFPVGRGGDEKLGPGGRRRFLPLKLRKLLKYCSANH</sequence>
<accession>B0W321</accession>
<evidence type="ECO:0000313" key="4">
    <source>
        <dbReference type="Proteomes" id="UP000002320"/>
    </source>
</evidence>
<feature type="region of interest" description="Disordered" evidence="1">
    <location>
        <begin position="423"/>
        <end position="554"/>
    </location>
</feature>
<dbReference type="Proteomes" id="UP000002320">
    <property type="component" value="Unassembled WGS sequence"/>
</dbReference>
<feature type="region of interest" description="Disordered" evidence="1">
    <location>
        <begin position="305"/>
        <end position="369"/>
    </location>
</feature>
<feature type="compositionally biased region" description="Polar residues" evidence="1">
    <location>
        <begin position="482"/>
        <end position="499"/>
    </location>
</feature>
<dbReference type="eggNOG" id="ENOG502TKX7">
    <property type="taxonomic scope" value="Eukaryota"/>
</dbReference>
<dbReference type="HOGENOM" id="CLU_316702_0_0_1"/>
<reference evidence="2" key="1">
    <citation type="submission" date="2007-03" db="EMBL/GenBank/DDBJ databases">
        <title>Annotation of Culex pipiens quinquefasciatus.</title>
        <authorList>
            <consortium name="The Broad Institute Genome Sequencing Platform"/>
            <person name="Atkinson P.W."/>
            <person name="Hemingway J."/>
            <person name="Christensen B.M."/>
            <person name="Higgs S."/>
            <person name="Kodira C."/>
            <person name="Hannick L."/>
            <person name="Megy K."/>
            <person name="O'Leary S."/>
            <person name="Pearson M."/>
            <person name="Haas B.J."/>
            <person name="Mauceli E."/>
            <person name="Wortman J.R."/>
            <person name="Lee N.H."/>
            <person name="Guigo R."/>
            <person name="Stanke M."/>
            <person name="Alvarado L."/>
            <person name="Amedeo P."/>
            <person name="Antoine C.H."/>
            <person name="Arensburger P."/>
            <person name="Bidwell S.L."/>
            <person name="Crawford M."/>
            <person name="Camaro F."/>
            <person name="Devon K."/>
            <person name="Engels R."/>
            <person name="Hammond M."/>
            <person name="Howarth C."/>
            <person name="Koehrsen M."/>
            <person name="Lawson D."/>
            <person name="Montgomery P."/>
            <person name="Nene V."/>
            <person name="Nusbaum C."/>
            <person name="Puiu D."/>
            <person name="Romero-Severson J."/>
            <person name="Severson D.W."/>
            <person name="Shumway M."/>
            <person name="Sisk P."/>
            <person name="Stolte C."/>
            <person name="Zeng Q."/>
            <person name="Eisenstadt E."/>
            <person name="Fraser-Liggett C."/>
            <person name="Strausberg R."/>
            <person name="Galagan J."/>
            <person name="Birren B."/>
            <person name="Collins F.H."/>
        </authorList>
    </citation>
    <scope>NUCLEOTIDE SEQUENCE [LARGE SCALE GENOMIC DNA]</scope>
    <source>
        <strain evidence="2">JHB</strain>
    </source>
</reference>
<evidence type="ECO:0000313" key="3">
    <source>
        <dbReference type="EnsemblMetazoa" id="CPIJ001327-PA"/>
    </source>
</evidence>
<organism>
    <name type="scientific">Culex quinquefasciatus</name>
    <name type="common">Southern house mosquito</name>
    <name type="synonym">Culex pungens</name>
    <dbReference type="NCBI Taxonomy" id="7176"/>
    <lineage>
        <taxon>Eukaryota</taxon>
        <taxon>Metazoa</taxon>
        <taxon>Ecdysozoa</taxon>
        <taxon>Arthropoda</taxon>
        <taxon>Hexapoda</taxon>
        <taxon>Insecta</taxon>
        <taxon>Pterygota</taxon>
        <taxon>Neoptera</taxon>
        <taxon>Endopterygota</taxon>
        <taxon>Diptera</taxon>
        <taxon>Nematocera</taxon>
        <taxon>Culicoidea</taxon>
        <taxon>Culicidae</taxon>
        <taxon>Culicinae</taxon>
        <taxon>Culicini</taxon>
        <taxon>Culex</taxon>
        <taxon>Culex</taxon>
    </lineage>
</organism>
<dbReference type="VEuPathDB" id="VectorBase:CQUJHB011955"/>
<feature type="region of interest" description="Disordered" evidence="1">
    <location>
        <begin position="1"/>
        <end position="84"/>
    </location>
</feature>
<feature type="compositionally biased region" description="Polar residues" evidence="1">
    <location>
        <begin position="41"/>
        <end position="60"/>
    </location>
</feature>
<dbReference type="OrthoDB" id="8019203at2759"/>
<dbReference type="VEuPathDB" id="VectorBase:CPIJ001327"/>
<dbReference type="EnsemblMetazoa" id="CPIJ001327-RA">
    <property type="protein sequence ID" value="CPIJ001327-PA"/>
    <property type="gene ID" value="CPIJ001327"/>
</dbReference>
<feature type="compositionally biased region" description="Low complexity" evidence="1">
    <location>
        <begin position="352"/>
        <end position="364"/>
    </location>
</feature>
<feature type="compositionally biased region" description="Basic and acidic residues" evidence="1">
    <location>
        <begin position="462"/>
        <end position="478"/>
    </location>
</feature>
<feature type="compositionally biased region" description="Acidic residues" evidence="1">
    <location>
        <begin position="516"/>
        <end position="530"/>
    </location>
</feature>
<protein>
    <recommendedName>
        <fullName evidence="5">Nucleic-acid-binding protein from transposon X-element</fullName>
    </recommendedName>
</protein>
<keyword evidence="4" id="KW-1185">Reference proteome</keyword>
<proteinExistence type="predicted"/>
<evidence type="ECO:0000313" key="2">
    <source>
        <dbReference type="EMBL" id="EDS30729.1"/>
    </source>
</evidence>